<accession>A0AC34PWZ8</accession>
<organism evidence="1 2">
    <name type="scientific">Panagrolaimus sp. JU765</name>
    <dbReference type="NCBI Taxonomy" id="591449"/>
    <lineage>
        <taxon>Eukaryota</taxon>
        <taxon>Metazoa</taxon>
        <taxon>Ecdysozoa</taxon>
        <taxon>Nematoda</taxon>
        <taxon>Chromadorea</taxon>
        <taxon>Rhabditida</taxon>
        <taxon>Tylenchina</taxon>
        <taxon>Panagrolaimomorpha</taxon>
        <taxon>Panagrolaimoidea</taxon>
        <taxon>Panagrolaimidae</taxon>
        <taxon>Panagrolaimus</taxon>
    </lineage>
</organism>
<protein>
    <submittedName>
        <fullName evidence="2">BTB domain-containing protein</fullName>
    </submittedName>
</protein>
<reference evidence="2" key="1">
    <citation type="submission" date="2022-11" db="UniProtKB">
        <authorList>
            <consortium name="WormBaseParasite"/>
        </authorList>
    </citation>
    <scope>IDENTIFICATION</scope>
</reference>
<dbReference type="Proteomes" id="UP000887576">
    <property type="component" value="Unplaced"/>
</dbReference>
<evidence type="ECO:0000313" key="2">
    <source>
        <dbReference type="WBParaSite" id="JU765_v2.g10754.t1"/>
    </source>
</evidence>
<dbReference type="WBParaSite" id="JU765_v2.g10754.t1">
    <property type="protein sequence ID" value="JU765_v2.g10754.t1"/>
    <property type="gene ID" value="JU765_v2.g10754"/>
</dbReference>
<proteinExistence type="predicted"/>
<sequence>MRLKPKLVLDVYRNRPAFSFYRDIAFSDCQILPENPLCKAHQNVLAGASTWLRKHFRKKKEISLYFKNYDGSTMEAAIKLMYTRKVDPNLDIKTMMNLLKFADDFKLKDKDLIERWLECNLTLENACQILAVSSSDDIEDPKSFILNVILLLSANIDKLTDVDGFKLLSARNIHEIMICRNEIALLEEKINSLL</sequence>
<evidence type="ECO:0000313" key="1">
    <source>
        <dbReference type="Proteomes" id="UP000887576"/>
    </source>
</evidence>
<name>A0AC34PWZ8_9BILA</name>